<proteinExistence type="predicted"/>
<dbReference type="Proteomes" id="UP000886520">
    <property type="component" value="Chromosome 4"/>
</dbReference>
<dbReference type="OrthoDB" id="5900at2759"/>
<name>A0A9D4V8E5_ADICA</name>
<dbReference type="Pfam" id="PF12263">
    <property type="entry name" value="DUF3611"/>
    <property type="match status" value="1"/>
</dbReference>
<feature type="transmembrane region" description="Helical" evidence="1">
    <location>
        <begin position="129"/>
        <end position="152"/>
    </location>
</feature>
<accession>A0A9D4V8E5</accession>
<evidence type="ECO:0000313" key="2">
    <source>
        <dbReference type="EMBL" id="KAI5081437.1"/>
    </source>
</evidence>
<dbReference type="EMBL" id="JABFUD020000004">
    <property type="protein sequence ID" value="KAI5081437.1"/>
    <property type="molecule type" value="Genomic_DNA"/>
</dbReference>
<evidence type="ECO:0000256" key="1">
    <source>
        <dbReference type="SAM" id="Phobius"/>
    </source>
</evidence>
<gene>
    <name evidence="2" type="ORF">GOP47_0004620</name>
</gene>
<protein>
    <recommendedName>
        <fullName evidence="4">Protein TIC 21, chloroplastic</fullName>
    </recommendedName>
</protein>
<keyword evidence="1" id="KW-1133">Transmembrane helix</keyword>
<dbReference type="AlphaFoldDB" id="A0A9D4V8E5"/>
<dbReference type="PANTHER" id="PTHR34548">
    <property type="entry name" value="PROTEIN TIC 21, CHLOROPLASTIC"/>
    <property type="match status" value="1"/>
</dbReference>
<keyword evidence="1" id="KW-0812">Transmembrane</keyword>
<feature type="transmembrane region" description="Helical" evidence="1">
    <location>
        <begin position="225"/>
        <end position="250"/>
    </location>
</feature>
<sequence length="274" mass="29629">MQMHLSRPTTQLCLASPWPGSLRRREVTVSTYSPSLTSLHAFSPHLSLFTLKFQSGHHTSRRLPNIFSASYSGSETSAREQVSKRLANFAKNLRRCGTLGFWGQLVCAVVSAVILAFSVAISGNPTSQATFYATAGGIVAAFLSVFWSFGYVRLSDRLRSTINDLSKAPPRADVVRNLQQGILLNLLGMGLTLLGMQATVGTLVAKSLTSTAVPYFQGTRANYSPVLALDVFLVQASVNTVLSHFLGLIFSIELLRSVTLSQPPPESVIPKVPS</sequence>
<evidence type="ECO:0000313" key="3">
    <source>
        <dbReference type="Proteomes" id="UP000886520"/>
    </source>
</evidence>
<dbReference type="PANTHER" id="PTHR34548:SF2">
    <property type="entry name" value="PROTEIN TIC 21, CHLOROPLASTIC"/>
    <property type="match status" value="1"/>
</dbReference>
<keyword evidence="1" id="KW-0472">Membrane</keyword>
<reference evidence="2" key="1">
    <citation type="submission" date="2021-01" db="EMBL/GenBank/DDBJ databases">
        <title>Adiantum capillus-veneris genome.</title>
        <authorList>
            <person name="Fang Y."/>
            <person name="Liao Q."/>
        </authorList>
    </citation>
    <scope>NUCLEOTIDE SEQUENCE</scope>
    <source>
        <strain evidence="2">H3</strain>
        <tissue evidence="2">Leaf</tissue>
    </source>
</reference>
<comment type="caution">
    <text evidence="2">The sequence shown here is derived from an EMBL/GenBank/DDBJ whole genome shotgun (WGS) entry which is preliminary data.</text>
</comment>
<feature type="transmembrane region" description="Helical" evidence="1">
    <location>
        <begin position="182"/>
        <end position="205"/>
    </location>
</feature>
<keyword evidence="3" id="KW-1185">Reference proteome</keyword>
<organism evidence="2 3">
    <name type="scientific">Adiantum capillus-veneris</name>
    <name type="common">Maidenhair fern</name>
    <dbReference type="NCBI Taxonomy" id="13818"/>
    <lineage>
        <taxon>Eukaryota</taxon>
        <taxon>Viridiplantae</taxon>
        <taxon>Streptophyta</taxon>
        <taxon>Embryophyta</taxon>
        <taxon>Tracheophyta</taxon>
        <taxon>Polypodiopsida</taxon>
        <taxon>Polypodiidae</taxon>
        <taxon>Polypodiales</taxon>
        <taxon>Pteridineae</taxon>
        <taxon>Pteridaceae</taxon>
        <taxon>Vittarioideae</taxon>
        <taxon>Adiantum</taxon>
    </lineage>
</organism>
<feature type="transmembrane region" description="Helical" evidence="1">
    <location>
        <begin position="101"/>
        <end position="123"/>
    </location>
</feature>
<evidence type="ECO:0008006" key="4">
    <source>
        <dbReference type="Google" id="ProtNLM"/>
    </source>
</evidence>
<dbReference type="InterPro" id="IPR022051">
    <property type="entry name" value="DUF3611"/>
</dbReference>